<gene>
    <name evidence="7" type="ORF">GCM10011360_30820</name>
</gene>
<evidence type="ECO:0000256" key="3">
    <source>
        <dbReference type="ARBA" id="ARBA00022692"/>
    </source>
</evidence>
<dbReference type="PANTHER" id="PTHR11048">
    <property type="entry name" value="PRENYLTRANSFERASES"/>
    <property type="match status" value="1"/>
</dbReference>
<dbReference type="GO" id="GO:0009247">
    <property type="term" value="P:glycolipid biosynthetic process"/>
    <property type="evidence" value="ECO:0007669"/>
    <property type="project" value="TreeGrafter"/>
</dbReference>
<dbReference type="InterPro" id="IPR044878">
    <property type="entry name" value="UbiA_sf"/>
</dbReference>
<dbReference type="Gene3D" id="1.10.357.140">
    <property type="entry name" value="UbiA prenyltransferase"/>
    <property type="match status" value="1"/>
</dbReference>
<name>A0A917ACK9_9RHOB</name>
<dbReference type="Pfam" id="PF12710">
    <property type="entry name" value="HAD"/>
    <property type="match status" value="1"/>
</dbReference>
<dbReference type="Gene3D" id="3.40.50.1000">
    <property type="entry name" value="HAD superfamily/HAD-like"/>
    <property type="match status" value="1"/>
</dbReference>
<keyword evidence="4 6" id="KW-1133">Transmembrane helix</keyword>
<evidence type="ECO:0000256" key="5">
    <source>
        <dbReference type="ARBA" id="ARBA00023136"/>
    </source>
</evidence>
<dbReference type="SUPFAM" id="SSF56784">
    <property type="entry name" value="HAD-like"/>
    <property type="match status" value="1"/>
</dbReference>
<dbReference type="InterPro" id="IPR023214">
    <property type="entry name" value="HAD_sf"/>
</dbReference>
<evidence type="ECO:0000313" key="7">
    <source>
        <dbReference type="EMBL" id="GGE41162.1"/>
    </source>
</evidence>
<feature type="transmembrane region" description="Helical" evidence="6">
    <location>
        <begin position="348"/>
        <end position="366"/>
    </location>
</feature>
<dbReference type="GO" id="GO:0005886">
    <property type="term" value="C:plasma membrane"/>
    <property type="evidence" value="ECO:0007669"/>
    <property type="project" value="TreeGrafter"/>
</dbReference>
<dbReference type="Pfam" id="PF01040">
    <property type="entry name" value="UbiA"/>
    <property type="match status" value="1"/>
</dbReference>
<comment type="subcellular location">
    <subcellularLocation>
        <location evidence="1">Membrane</location>
        <topology evidence="1">Multi-pass membrane protein</topology>
    </subcellularLocation>
</comment>
<feature type="transmembrane region" description="Helical" evidence="6">
    <location>
        <begin position="273"/>
        <end position="293"/>
    </location>
</feature>
<dbReference type="NCBIfam" id="NF006088">
    <property type="entry name" value="PRK08238.1"/>
    <property type="match status" value="1"/>
</dbReference>
<protein>
    <submittedName>
        <fullName evidence="7">Prenyltransferase</fullName>
    </submittedName>
</protein>
<keyword evidence="5 6" id="KW-0472">Membrane</keyword>
<keyword evidence="8" id="KW-1185">Reference proteome</keyword>
<feature type="transmembrane region" description="Helical" evidence="6">
    <location>
        <begin position="229"/>
        <end position="252"/>
    </location>
</feature>
<dbReference type="AlphaFoldDB" id="A0A917ACK9"/>
<evidence type="ECO:0000256" key="2">
    <source>
        <dbReference type="ARBA" id="ARBA00022475"/>
    </source>
</evidence>
<organism evidence="7 8">
    <name type="scientific">Primorskyibacter flagellatus</name>
    <dbReference type="NCBI Taxonomy" id="1387277"/>
    <lineage>
        <taxon>Bacteria</taxon>
        <taxon>Pseudomonadati</taxon>
        <taxon>Pseudomonadota</taxon>
        <taxon>Alphaproteobacteria</taxon>
        <taxon>Rhodobacterales</taxon>
        <taxon>Roseobacteraceae</taxon>
        <taxon>Primorskyibacter</taxon>
    </lineage>
</organism>
<reference evidence="8" key="1">
    <citation type="journal article" date="2019" name="Int. J. Syst. Evol. Microbiol.">
        <title>The Global Catalogue of Microorganisms (GCM) 10K type strain sequencing project: providing services to taxonomists for standard genome sequencing and annotation.</title>
        <authorList>
            <consortium name="The Broad Institute Genomics Platform"/>
            <consortium name="The Broad Institute Genome Sequencing Center for Infectious Disease"/>
            <person name="Wu L."/>
            <person name="Ma J."/>
        </authorList>
    </citation>
    <scope>NUCLEOTIDE SEQUENCE [LARGE SCALE GENOMIC DNA]</scope>
    <source>
        <strain evidence="8">CGMCC 1.12664</strain>
    </source>
</reference>
<dbReference type="PANTHER" id="PTHR11048:SF5">
    <property type="entry name" value="DECAPRENYL-PHOSPHATE PHOSPHORIBOSYLTRANSFERASE"/>
    <property type="match status" value="1"/>
</dbReference>
<dbReference type="RefSeq" id="WP_188478727.1">
    <property type="nucleotide sequence ID" value="NZ_BMFJ01000002.1"/>
</dbReference>
<keyword evidence="3 6" id="KW-0812">Transmembrane</keyword>
<comment type="caution">
    <text evidence="7">The sequence shown here is derived from an EMBL/GenBank/DDBJ whole genome shotgun (WGS) entry which is preliminary data.</text>
</comment>
<evidence type="ECO:0000256" key="1">
    <source>
        <dbReference type="ARBA" id="ARBA00004141"/>
    </source>
</evidence>
<sequence>MAQAQLLDFPGDSRPVLVCDLDGTLIRTEMLDETFWAALAARWTAPFEAFASLLRGRGALKQRMAVRGTVDPALLPYRNEVVSRLRAWRMRGGRTALVTCADQAVADRIADHLGVFDEVHGSDGVRNLRGQAKADFLAGRFGSGNYSYIGGSAADLPVWAGAAQATTIGLPDALRAQVTAQEGVAHLDAEVRNFPRALMQAMRPHQWLKNLLIFLPLLAAHQLDAVSVAQGILAFIAFALVASAVYVLNDLLDLPSDRAHPRKRERPFASGQLALRHGLWLTPGLVLTGFGLGAFLGPLFLAVLGAYAVTTTAYSLWLKRMPVMDVCTLAALYTLRIGAGAAAAGIPLSIWLLAFSTFFFFSLAAVKRQAELVDAVQNGTGLNARRGYRAEDLPIVAMMAVGAGFVSVLVMALYINSPAVTALYSRPEVLFGICAVLLFWISRIVLITHRGEMHDDPVVFAARDRVSLVSFSLVVAFVAAGSQL</sequence>
<proteinExistence type="predicted"/>
<dbReference type="InterPro" id="IPR039653">
    <property type="entry name" value="Prenyltransferase"/>
</dbReference>
<evidence type="ECO:0000256" key="6">
    <source>
        <dbReference type="SAM" id="Phobius"/>
    </source>
</evidence>
<dbReference type="GO" id="GO:0016765">
    <property type="term" value="F:transferase activity, transferring alkyl or aryl (other than methyl) groups"/>
    <property type="evidence" value="ECO:0007669"/>
    <property type="project" value="InterPro"/>
</dbReference>
<feature type="transmembrane region" description="Helical" evidence="6">
    <location>
        <begin position="299"/>
        <end position="316"/>
    </location>
</feature>
<feature type="transmembrane region" description="Helical" evidence="6">
    <location>
        <begin position="429"/>
        <end position="446"/>
    </location>
</feature>
<dbReference type="CDD" id="cd13963">
    <property type="entry name" value="PT_UbiA_2"/>
    <property type="match status" value="1"/>
</dbReference>
<keyword evidence="2" id="KW-1003">Cell membrane</keyword>
<evidence type="ECO:0000313" key="8">
    <source>
        <dbReference type="Proteomes" id="UP000612855"/>
    </source>
</evidence>
<feature type="transmembrane region" description="Helical" evidence="6">
    <location>
        <begin position="395"/>
        <end position="417"/>
    </location>
</feature>
<dbReference type="InterPro" id="IPR036412">
    <property type="entry name" value="HAD-like_sf"/>
</dbReference>
<evidence type="ECO:0000256" key="4">
    <source>
        <dbReference type="ARBA" id="ARBA00022989"/>
    </source>
</evidence>
<dbReference type="InterPro" id="IPR000537">
    <property type="entry name" value="UbiA_prenyltransferase"/>
</dbReference>
<dbReference type="Proteomes" id="UP000612855">
    <property type="component" value="Unassembled WGS sequence"/>
</dbReference>
<dbReference type="EMBL" id="BMFJ01000002">
    <property type="protein sequence ID" value="GGE41162.1"/>
    <property type="molecule type" value="Genomic_DNA"/>
</dbReference>
<accession>A0A917ACK9</accession>